<keyword evidence="3" id="KW-0645">Protease</keyword>
<dbReference type="AlphaFoldDB" id="A0A7X0BUX0"/>
<dbReference type="Pfam" id="PF02517">
    <property type="entry name" value="Rce1-like"/>
    <property type="match status" value="1"/>
</dbReference>
<dbReference type="RefSeq" id="WP_260407247.1">
    <property type="nucleotide sequence ID" value="NZ_JACHLL010000008.1"/>
</dbReference>
<feature type="transmembrane region" description="Helical" evidence="1">
    <location>
        <begin position="20"/>
        <end position="47"/>
    </location>
</feature>
<organism evidence="3 4">
    <name type="scientific">Pseudomonas fluvialis</name>
    <dbReference type="NCBI Taxonomy" id="1793966"/>
    <lineage>
        <taxon>Bacteria</taxon>
        <taxon>Pseudomonadati</taxon>
        <taxon>Pseudomonadota</taxon>
        <taxon>Gammaproteobacteria</taxon>
        <taxon>Pseudomonadales</taxon>
        <taxon>Pseudomonadaceae</taxon>
        <taxon>Pseudomonas</taxon>
    </lineage>
</organism>
<name>A0A7X0BUX0_9PSED</name>
<feature type="transmembrane region" description="Helical" evidence="1">
    <location>
        <begin position="157"/>
        <end position="176"/>
    </location>
</feature>
<feature type="transmembrane region" description="Helical" evidence="1">
    <location>
        <begin position="54"/>
        <end position="73"/>
    </location>
</feature>
<keyword evidence="1" id="KW-1133">Transmembrane helix</keyword>
<dbReference type="Proteomes" id="UP000557193">
    <property type="component" value="Unassembled WGS sequence"/>
</dbReference>
<accession>A0A7X0BUX0</accession>
<dbReference type="GO" id="GO:0004175">
    <property type="term" value="F:endopeptidase activity"/>
    <property type="evidence" value="ECO:0007669"/>
    <property type="project" value="UniProtKB-ARBA"/>
</dbReference>
<evidence type="ECO:0000313" key="3">
    <source>
        <dbReference type="EMBL" id="MBB6343359.1"/>
    </source>
</evidence>
<protein>
    <submittedName>
        <fullName evidence="3">Membrane protease YdiL (CAAX protease family)</fullName>
    </submittedName>
</protein>
<feature type="domain" description="CAAX prenyl protease 2/Lysostaphin resistance protein A-like" evidence="2">
    <location>
        <begin position="156"/>
        <end position="245"/>
    </location>
</feature>
<sequence length="258" mass="28295">MSPTQGRGYAPWYWMLPLTWLAFGGALGQISLIGLLLGFLFVLWLACSPRIAPWLWRCVTLLSSLALAAHLLPGFTPLPLSEPLAYSPDARPVLLRLSWDKVLAGLGLLGWWLQEPRHVPARWPAVLLVSLLTLLLVPLVALTLGVVGWQPKWPEQLALWLALNLSGAVLAEELLFRGLLQRWLVQQLGTVAGLGLTALLFGAAHWPFSPLFAAVAVLAGLGYGLVFHLSGRLWPAMALHLAVNLCHVLLLTYPLREL</sequence>
<feature type="transmembrane region" description="Helical" evidence="1">
    <location>
        <begin position="212"/>
        <end position="229"/>
    </location>
</feature>
<keyword evidence="3" id="KW-0378">Hydrolase</keyword>
<evidence type="ECO:0000259" key="2">
    <source>
        <dbReference type="Pfam" id="PF02517"/>
    </source>
</evidence>
<gene>
    <name evidence="3" type="ORF">HNP49_003561</name>
</gene>
<keyword evidence="1" id="KW-0472">Membrane</keyword>
<comment type="caution">
    <text evidence="3">The sequence shown here is derived from an EMBL/GenBank/DDBJ whole genome shotgun (WGS) entry which is preliminary data.</text>
</comment>
<dbReference type="EMBL" id="JACHLL010000008">
    <property type="protein sequence ID" value="MBB6343359.1"/>
    <property type="molecule type" value="Genomic_DNA"/>
</dbReference>
<proteinExistence type="predicted"/>
<reference evidence="3 4" key="1">
    <citation type="submission" date="2020-08" db="EMBL/GenBank/DDBJ databases">
        <title>Functional genomics of gut bacteria from endangered species of beetles.</title>
        <authorList>
            <person name="Carlos-Shanley C."/>
        </authorList>
    </citation>
    <scope>NUCLEOTIDE SEQUENCE [LARGE SCALE GENOMIC DNA]</scope>
    <source>
        <strain evidence="3 4">S00202</strain>
    </source>
</reference>
<dbReference type="GO" id="GO:0080120">
    <property type="term" value="P:CAAX-box protein maturation"/>
    <property type="evidence" value="ECO:0007669"/>
    <property type="project" value="UniProtKB-ARBA"/>
</dbReference>
<feature type="transmembrane region" description="Helical" evidence="1">
    <location>
        <begin position="188"/>
        <end position="206"/>
    </location>
</feature>
<evidence type="ECO:0000256" key="1">
    <source>
        <dbReference type="SAM" id="Phobius"/>
    </source>
</evidence>
<dbReference type="GO" id="GO:0006508">
    <property type="term" value="P:proteolysis"/>
    <property type="evidence" value="ECO:0007669"/>
    <property type="project" value="UniProtKB-KW"/>
</dbReference>
<evidence type="ECO:0000313" key="4">
    <source>
        <dbReference type="Proteomes" id="UP000557193"/>
    </source>
</evidence>
<keyword evidence="1" id="KW-0812">Transmembrane</keyword>
<dbReference type="InterPro" id="IPR003675">
    <property type="entry name" value="Rce1/LyrA-like_dom"/>
</dbReference>
<feature type="transmembrane region" description="Helical" evidence="1">
    <location>
        <begin position="93"/>
        <end position="113"/>
    </location>
</feature>
<feature type="transmembrane region" description="Helical" evidence="1">
    <location>
        <begin position="125"/>
        <end position="151"/>
    </location>
</feature>
<keyword evidence="4" id="KW-1185">Reference proteome</keyword>